<keyword evidence="4" id="KW-1185">Reference proteome</keyword>
<comment type="caution">
    <text evidence="3">The sequence shown here is derived from an EMBL/GenBank/DDBJ whole genome shotgun (WGS) entry which is preliminary data.</text>
</comment>
<dbReference type="InterPro" id="IPR000182">
    <property type="entry name" value="GNAT_dom"/>
</dbReference>
<evidence type="ECO:0000259" key="2">
    <source>
        <dbReference type="Pfam" id="PF13302"/>
    </source>
</evidence>
<dbReference type="SUPFAM" id="SSF55729">
    <property type="entry name" value="Acyl-CoA N-acyltransferases (Nat)"/>
    <property type="match status" value="1"/>
</dbReference>
<evidence type="ECO:0000313" key="4">
    <source>
        <dbReference type="Proteomes" id="UP000321379"/>
    </source>
</evidence>
<dbReference type="PANTHER" id="PTHR43610:SF1">
    <property type="entry name" value="N-ACETYLTRANSFERASE DOMAIN-CONTAINING PROTEIN"/>
    <property type="match status" value="1"/>
</dbReference>
<dbReference type="AlphaFoldDB" id="A0A5C8UN13"/>
<dbReference type="Proteomes" id="UP000321379">
    <property type="component" value="Unassembled WGS sequence"/>
</dbReference>
<sequence>MTATRPRPAPIVGRFVRLEPLRREHLPALFAAIGHPIIFAGGFGGGPAAYRDTVDGFIEWAETYFDWEKGNPFAVFVVGGPHDGELVGTTTLTDFDLAREATHIGWTAYDPRVWGTAVNAEAKLLLLGTAFDSGFGRVLIQADALNERSRAAIAGIGATFEGVLRRDRLRADGTWRDSALYSVIVDDWPRVKALLEQRLAGYGDRPVLFRSRTRRLRRPASALPQPGDSVGRGLAVVSAEWTRSVLDSGRPSSSPSLWRWGSSGARASSS</sequence>
<feature type="domain" description="N-acetyltransferase" evidence="2">
    <location>
        <begin position="17"/>
        <end position="158"/>
    </location>
</feature>
<dbReference type="EMBL" id="VRMG01000012">
    <property type="protein sequence ID" value="TXN28643.1"/>
    <property type="molecule type" value="Genomic_DNA"/>
</dbReference>
<accession>A0A5C8UN13</accession>
<dbReference type="GO" id="GO:0016747">
    <property type="term" value="F:acyltransferase activity, transferring groups other than amino-acyl groups"/>
    <property type="evidence" value="ECO:0007669"/>
    <property type="project" value="InterPro"/>
</dbReference>
<gene>
    <name evidence="3" type="ORF">FVP33_16785</name>
</gene>
<reference evidence="3 4" key="1">
    <citation type="submission" date="2019-08" db="EMBL/GenBank/DDBJ databases">
        <title>Bacterial whole genome sequence for Glaciihabitans sp. CHu50b-6-2.</title>
        <authorList>
            <person name="Jin L."/>
        </authorList>
    </citation>
    <scope>NUCLEOTIDE SEQUENCE [LARGE SCALE GENOMIC DNA]</scope>
    <source>
        <strain evidence="3 4">CHu50b-6-2</strain>
    </source>
</reference>
<dbReference type="Gene3D" id="3.40.630.30">
    <property type="match status" value="1"/>
</dbReference>
<evidence type="ECO:0000256" key="1">
    <source>
        <dbReference type="SAM" id="MobiDB-lite"/>
    </source>
</evidence>
<dbReference type="RefSeq" id="WP_147784851.1">
    <property type="nucleotide sequence ID" value="NZ_VRMG01000012.1"/>
</dbReference>
<feature type="region of interest" description="Disordered" evidence="1">
    <location>
        <begin position="243"/>
        <end position="270"/>
    </location>
</feature>
<name>A0A5C8UN13_9MICO</name>
<evidence type="ECO:0000313" key="3">
    <source>
        <dbReference type="EMBL" id="TXN28643.1"/>
    </source>
</evidence>
<dbReference type="PANTHER" id="PTHR43610">
    <property type="entry name" value="BLL6696 PROTEIN"/>
    <property type="match status" value="1"/>
</dbReference>
<protein>
    <submittedName>
        <fullName evidence="3">GNAT family N-acetyltransferase</fullName>
    </submittedName>
</protein>
<feature type="compositionally biased region" description="Low complexity" evidence="1">
    <location>
        <begin position="244"/>
        <end position="270"/>
    </location>
</feature>
<dbReference type="InterPro" id="IPR016181">
    <property type="entry name" value="Acyl_CoA_acyltransferase"/>
</dbReference>
<proteinExistence type="predicted"/>
<organism evidence="3 4">
    <name type="scientific">Lacisediminihabitans profunda</name>
    <dbReference type="NCBI Taxonomy" id="2594790"/>
    <lineage>
        <taxon>Bacteria</taxon>
        <taxon>Bacillati</taxon>
        <taxon>Actinomycetota</taxon>
        <taxon>Actinomycetes</taxon>
        <taxon>Micrococcales</taxon>
        <taxon>Microbacteriaceae</taxon>
        <taxon>Lacisediminihabitans</taxon>
    </lineage>
</organism>
<keyword evidence="3" id="KW-0808">Transferase</keyword>
<dbReference type="Pfam" id="PF13302">
    <property type="entry name" value="Acetyltransf_3"/>
    <property type="match status" value="1"/>
</dbReference>